<dbReference type="Pfam" id="PF00931">
    <property type="entry name" value="NB-ARC"/>
    <property type="match status" value="1"/>
</dbReference>
<evidence type="ECO:0000259" key="6">
    <source>
        <dbReference type="PROSITE" id="PS51755"/>
    </source>
</evidence>
<dbReference type="GO" id="GO:0000160">
    <property type="term" value="P:phosphorelay signal transduction system"/>
    <property type="evidence" value="ECO:0007669"/>
    <property type="project" value="InterPro"/>
</dbReference>
<dbReference type="SUPFAM" id="SSF52540">
    <property type="entry name" value="P-loop containing nucleoside triphosphate hydrolases"/>
    <property type="match status" value="1"/>
</dbReference>
<evidence type="ECO:0000313" key="8">
    <source>
        <dbReference type="Proteomes" id="UP000181980"/>
    </source>
</evidence>
<sequence length="964" mass="103783">MGRARLEVALLGPVEVHRDGVTIPVPPGRPTVILAALAARPGSVVPVDALAGWLWPDDEPVHPRAAIQTHVARLRAALGDGFVQAAGDGYRLDLPPEAVDVSRFRELVAAGRDAEPATELTLLREALALWRGDPLAGLNPDDLEKATAPLLVEELLSATERMNELRLRLDRTDEEFVPSLRRLVAAHPWRERLWAQLMLALYRQGRQGDALAAYHEVVTVLRDELGIDPGPELTDLHRRILDTDPTLLAAAPGTANGSGAAAAAGAAAPVVRPPVQLPRSTAQFVGREHEIDLLTAVLSENRSWARLGLISGPGGSGKTTLALHVGHALREAHPDGQLFAELRGSTVPADPAEVLAEFLRALATPEEEIPATLDERAALFRSACAHRRLLVVLDDASDAAQLTPLLPGAGGCSVLVTSRPQLSMIPADVQIDLALFSDEDAYELLESMVGPARLAAEPDATALVVSACKGSPLALRIAGGRLVTRPAWPIDHFAERLLTSRLDELEMGDLSVRSMLTASVQGLDPAVAFRFRLLAAVPGPTVDVETAAATWDVAADDARGVLEHLVDVRLIDSSAPDEYRWHDLVDDHLRAVADSHRVIAARRRLVRYYLRCLHNLWPVLRPGSDGVEPGPWFPHEVAGRSFADRAEIHAWLHPHTALMTSLGLAGLHADQQDVVDESAALLLALARARYECCREAHTEDLSRAVLDVPAKLGDPVLTARAWHALALSLGAQSRRQEALEAGARGLAVRRELGDRYGEVIMLHNMAVWHELDGRYDEAAELFERCAEADDVLSPEVRRRCRRNLAHVQISRGRFDDARRHLELTGADLGDEPGVELFDQLVALAHLALETGADDDAVAGFQRAVTVAVELGSVPLQATGLVKEANALRRAGRDGGGPAARAAALAREGHLTDVEAEALAELGHSRAGAGDAEAALTHWTAALRIFESLDSARAAELRDLVAERP</sequence>
<evidence type="ECO:0000256" key="1">
    <source>
        <dbReference type="ARBA" id="ARBA00005820"/>
    </source>
</evidence>
<dbReference type="CDD" id="cd15831">
    <property type="entry name" value="BTAD"/>
    <property type="match status" value="1"/>
</dbReference>
<dbReference type="Proteomes" id="UP000181980">
    <property type="component" value="Unassembled WGS sequence"/>
</dbReference>
<dbReference type="Pfam" id="PF13424">
    <property type="entry name" value="TPR_12"/>
    <property type="match status" value="1"/>
</dbReference>
<dbReference type="Gene3D" id="3.40.50.300">
    <property type="entry name" value="P-loop containing nucleotide triphosphate hydrolases"/>
    <property type="match status" value="1"/>
</dbReference>
<evidence type="ECO:0000256" key="2">
    <source>
        <dbReference type="ARBA" id="ARBA00023015"/>
    </source>
</evidence>
<dbReference type="InterPro" id="IPR005158">
    <property type="entry name" value="BTAD"/>
</dbReference>
<dbReference type="PROSITE" id="PS51755">
    <property type="entry name" value="OMPR_PHOB"/>
    <property type="match status" value="1"/>
</dbReference>
<dbReference type="GO" id="GO:0043531">
    <property type="term" value="F:ADP binding"/>
    <property type="evidence" value="ECO:0007669"/>
    <property type="project" value="InterPro"/>
</dbReference>
<keyword evidence="3 5" id="KW-0238">DNA-binding</keyword>
<evidence type="ECO:0000313" key="7">
    <source>
        <dbReference type="EMBL" id="SEF13922.1"/>
    </source>
</evidence>
<dbReference type="GO" id="GO:0003677">
    <property type="term" value="F:DNA binding"/>
    <property type="evidence" value="ECO:0007669"/>
    <property type="project" value="UniProtKB-UniRule"/>
</dbReference>
<comment type="similarity">
    <text evidence="1">Belongs to the AfsR/DnrI/RedD regulatory family.</text>
</comment>
<feature type="DNA-binding region" description="OmpR/PhoB-type" evidence="5">
    <location>
        <begin position="1"/>
        <end position="94"/>
    </location>
</feature>
<dbReference type="SMART" id="SM00862">
    <property type="entry name" value="Trans_reg_C"/>
    <property type="match status" value="1"/>
</dbReference>
<accession>A0A1H5PIZ0</accession>
<name>A0A1H5PIZ0_9ACTN</name>
<dbReference type="InterPro" id="IPR016032">
    <property type="entry name" value="Sig_transdc_resp-reg_C-effctor"/>
</dbReference>
<dbReference type="InterPro" id="IPR027417">
    <property type="entry name" value="P-loop_NTPase"/>
</dbReference>
<dbReference type="EMBL" id="FNUC01000004">
    <property type="protein sequence ID" value="SEF13922.1"/>
    <property type="molecule type" value="Genomic_DNA"/>
</dbReference>
<dbReference type="InterPro" id="IPR011990">
    <property type="entry name" value="TPR-like_helical_dom_sf"/>
</dbReference>
<dbReference type="InterPro" id="IPR001867">
    <property type="entry name" value="OmpR/PhoB-type_DNA-bd"/>
</dbReference>
<dbReference type="SMART" id="SM00028">
    <property type="entry name" value="TPR"/>
    <property type="match status" value="5"/>
</dbReference>
<dbReference type="InterPro" id="IPR019734">
    <property type="entry name" value="TPR_rpt"/>
</dbReference>
<feature type="domain" description="OmpR/PhoB-type" evidence="6">
    <location>
        <begin position="1"/>
        <end position="94"/>
    </location>
</feature>
<proteinExistence type="inferred from homology"/>
<protein>
    <submittedName>
        <fullName evidence="7">DNA-binding transcriptional activator of the SARP family</fullName>
    </submittedName>
</protein>
<dbReference type="PANTHER" id="PTHR35807:SF1">
    <property type="entry name" value="TRANSCRIPTIONAL REGULATOR REDD"/>
    <property type="match status" value="1"/>
</dbReference>
<dbReference type="Pfam" id="PF03704">
    <property type="entry name" value="BTAD"/>
    <property type="match status" value="1"/>
</dbReference>
<dbReference type="GO" id="GO:0006355">
    <property type="term" value="P:regulation of DNA-templated transcription"/>
    <property type="evidence" value="ECO:0007669"/>
    <property type="project" value="InterPro"/>
</dbReference>
<organism evidence="7 8">
    <name type="scientific">Jiangella alba</name>
    <dbReference type="NCBI Taxonomy" id="561176"/>
    <lineage>
        <taxon>Bacteria</taxon>
        <taxon>Bacillati</taxon>
        <taxon>Actinomycetota</taxon>
        <taxon>Actinomycetes</taxon>
        <taxon>Jiangellales</taxon>
        <taxon>Jiangellaceae</taxon>
        <taxon>Jiangella</taxon>
    </lineage>
</organism>
<dbReference type="InterPro" id="IPR036388">
    <property type="entry name" value="WH-like_DNA-bd_sf"/>
</dbReference>
<dbReference type="PRINTS" id="PR00364">
    <property type="entry name" value="DISEASERSIST"/>
</dbReference>
<dbReference type="InterPro" id="IPR002182">
    <property type="entry name" value="NB-ARC"/>
</dbReference>
<dbReference type="AlphaFoldDB" id="A0A1H5PIZ0"/>
<keyword evidence="8" id="KW-1185">Reference proteome</keyword>
<dbReference type="STRING" id="561176.SAMN04488561_4508"/>
<dbReference type="Gene3D" id="1.10.10.10">
    <property type="entry name" value="Winged helix-like DNA-binding domain superfamily/Winged helix DNA-binding domain"/>
    <property type="match status" value="1"/>
</dbReference>
<evidence type="ECO:0000256" key="5">
    <source>
        <dbReference type="PROSITE-ProRule" id="PRU01091"/>
    </source>
</evidence>
<reference evidence="8" key="1">
    <citation type="submission" date="2016-10" db="EMBL/GenBank/DDBJ databases">
        <authorList>
            <person name="Varghese N."/>
            <person name="Submissions S."/>
        </authorList>
    </citation>
    <scope>NUCLEOTIDE SEQUENCE [LARGE SCALE GENOMIC DNA]</scope>
    <source>
        <strain evidence="8">DSM 45237</strain>
    </source>
</reference>
<evidence type="ECO:0000256" key="3">
    <source>
        <dbReference type="ARBA" id="ARBA00023125"/>
    </source>
</evidence>
<gene>
    <name evidence="7" type="ORF">SAMN04488561_4508</name>
</gene>
<dbReference type="PANTHER" id="PTHR35807">
    <property type="entry name" value="TRANSCRIPTIONAL REGULATOR REDD-RELATED"/>
    <property type="match status" value="1"/>
</dbReference>
<keyword evidence="4" id="KW-0804">Transcription</keyword>
<dbReference type="SUPFAM" id="SSF48452">
    <property type="entry name" value="TPR-like"/>
    <property type="match status" value="3"/>
</dbReference>
<dbReference type="SMART" id="SM01043">
    <property type="entry name" value="BTAD"/>
    <property type="match status" value="1"/>
</dbReference>
<evidence type="ECO:0000256" key="4">
    <source>
        <dbReference type="ARBA" id="ARBA00023163"/>
    </source>
</evidence>
<dbReference type="Gene3D" id="1.25.40.10">
    <property type="entry name" value="Tetratricopeptide repeat domain"/>
    <property type="match status" value="2"/>
</dbReference>
<keyword evidence="2" id="KW-0805">Transcription regulation</keyword>
<dbReference type="SUPFAM" id="SSF46894">
    <property type="entry name" value="C-terminal effector domain of the bipartite response regulators"/>
    <property type="match status" value="1"/>
</dbReference>
<dbReference type="InterPro" id="IPR051677">
    <property type="entry name" value="AfsR-DnrI-RedD_regulator"/>
</dbReference>